<comment type="caution">
    <text evidence="2">The sequence shown here is derived from an EMBL/GenBank/DDBJ whole genome shotgun (WGS) entry which is preliminary data.</text>
</comment>
<evidence type="ECO:0000313" key="2">
    <source>
        <dbReference type="EMBL" id="KAJ3782101.1"/>
    </source>
</evidence>
<dbReference type="EMBL" id="MU793499">
    <property type="protein sequence ID" value="KAJ3782101.1"/>
    <property type="molecule type" value="Genomic_DNA"/>
</dbReference>
<feature type="non-terminal residue" evidence="2">
    <location>
        <position position="72"/>
    </location>
</feature>
<dbReference type="Proteomes" id="UP001163798">
    <property type="component" value="Unassembled WGS sequence"/>
</dbReference>
<reference evidence="2" key="1">
    <citation type="submission" date="2022-08" db="EMBL/GenBank/DDBJ databases">
        <authorList>
            <consortium name="DOE Joint Genome Institute"/>
            <person name="Min B."/>
            <person name="Riley R."/>
            <person name="Sierra-Patev S."/>
            <person name="Naranjo-Ortiz M."/>
            <person name="Looney B."/>
            <person name="Konkel Z."/>
            <person name="Slot J.C."/>
            <person name="Sakamoto Y."/>
            <person name="Steenwyk J.L."/>
            <person name="Rokas A."/>
            <person name="Carro J."/>
            <person name="Camarero S."/>
            <person name="Ferreira P."/>
            <person name="Molpeceres G."/>
            <person name="Ruiz-Duenas F.J."/>
            <person name="Serrano A."/>
            <person name="Henrissat B."/>
            <person name="Drula E."/>
            <person name="Hughes K.W."/>
            <person name="Mata J.L."/>
            <person name="Ishikawa N.K."/>
            <person name="Vargas-Isla R."/>
            <person name="Ushijima S."/>
            <person name="Smith C.A."/>
            <person name="Ahrendt S."/>
            <person name="Andreopoulos W."/>
            <person name="He G."/>
            <person name="Labutti K."/>
            <person name="Lipzen A."/>
            <person name="Ng V."/>
            <person name="Sandor L."/>
            <person name="Barry K."/>
            <person name="Martinez A.T."/>
            <person name="Xiao Y."/>
            <person name="Gibbons J.G."/>
            <person name="Terashima K."/>
            <person name="Hibbett D.S."/>
            <person name="Grigoriev I.V."/>
        </authorList>
    </citation>
    <scope>NUCLEOTIDE SEQUENCE</scope>
    <source>
        <strain evidence="2">TFB10291</strain>
    </source>
</reference>
<dbReference type="AlphaFoldDB" id="A0AA38NBV1"/>
<evidence type="ECO:0008006" key="4">
    <source>
        <dbReference type="Google" id="ProtNLM"/>
    </source>
</evidence>
<feature type="chain" id="PRO_5041368836" description="Secreted protein" evidence="1">
    <location>
        <begin position="22"/>
        <end position="72"/>
    </location>
</feature>
<protein>
    <recommendedName>
        <fullName evidence="4">Secreted protein</fullName>
    </recommendedName>
</protein>
<sequence length="72" mass="8191">MLSRHLRSVLRLHVLLIVVIATHDEDSTTKFGGHWHTDCRSLLVDIVKKQPSSIILLETITVCIFVNTCPRI</sequence>
<keyword evidence="1" id="KW-0732">Signal</keyword>
<evidence type="ECO:0000256" key="1">
    <source>
        <dbReference type="SAM" id="SignalP"/>
    </source>
</evidence>
<organism evidence="2 3">
    <name type="scientific">Lentinula aff. detonsa</name>
    <dbReference type="NCBI Taxonomy" id="2804958"/>
    <lineage>
        <taxon>Eukaryota</taxon>
        <taxon>Fungi</taxon>
        <taxon>Dikarya</taxon>
        <taxon>Basidiomycota</taxon>
        <taxon>Agaricomycotina</taxon>
        <taxon>Agaricomycetes</taxon>
        <taxon>Agaricomycetidae</taxon>
        <taxon>Agaricales</taxon>
        <taxon>Marasmiineae</taxon>
        <taxon>Omphalotaceae</taxon>
        <taxon>Lentinula</taxon>
    </lineage>
</organism>
<evidence type="ECO:0000313" key="3">
    <source>
        <dbReference type="Proteomes" id="UP001163798"/>
    </source>
</evidence>
<gene>
    <name evidence="2" type="ORF">GGU10DRAFT_364610</name>
</gene>
<keyword evidence="3" id="KW-1185">Reference proteome</keyword>
<proteinExistence type="predicted"/>
<name>A0AA38NBV1_9AGAR</name>
<feature type="signal peptide" evidence="1">
    <location>
        <begin position="1"/>
        <end position="21"/>
    </location>
</feature>
<accession>A0AA38NBV1</accession>